<dbReference type="Pfam" id="PF01464">
    <property type="entry name" value="SLT"/>
    <property type="match status" value="1"/>
</dbReference>
<evidence type="ECO:0000313" key="3">
    <source>
        <dbReference type="EMBL" id="OOF77869.1"/>
    </source>
</evidence>
<accession>A0A1V3KJN5</accession>
<evidence type="ECO:0000259" key="2">
    <source>
        <dbReference type="Pfam" id="PF01464"/>
    </source>
</evidence>
<dbReference type="AlphaFoldDB" id="A0A1V3KJN5"/>
<protein>
    <recommendedName>
        <fullName evidence="2">Transglycosylase SLT domain-containing protein</fullName>
    </recommendedName>
</protein>
<evidence type="ECO:0000313" key="4">
    <source>
        <dbReference type="Proteomes" id="UP000189114"/>
    </source>
</evidence>
<dbReference type="RefSeq" id="WP_077586980.1">
    <property type="nucleotide sequence ID" value="NZ_MLAE01000034.1"/>
</dbReference>
<feature type="compositionally biased region" description="Polar residues" evidence="1">
    <location>
        <begin position="185"/>
        <end position="202"/>
    </location>
</feature>
<dbReference type="EMBL" id="MLAE01000034">
    <property type="protein sequence ID" value="OOF77869.1"/>
    <property type="molecule type" value="Genomic_DNA"/>
</dbReference>
<feature type="region of interest" description="Disordered" evidence="1">
    <location>
        <begin position="183"/>
        <end position="215"/>
    </location>
</feature>
<dbReference type="Proteomes" id="UP000189114">
    <property type="component" value="Unassembled WGS sequence"/>
</dbReference>
<proteinExistence type="predicted"/>
<feature type="domain" description="Transglycosylase SLT" evidence="2">
    <location>
        <begin position="14"/>
        <end position="152"/>
    </location>
</feature>
<gene>
    <name evidence="3" type="ORF">BKG96_07560</name>
</gene>
<dbReference type="InterPro" id="IPR008258">
    <property type="entry name" value="Transglycosylase_SLT_dom_1"/>
</dbReference>
<reference evidence="4" key="1">
    <citation type="submission" date="2016-10" db="EMBL/GenBank/DDBJ databases">
        <title>Rodentibacter gen. nov. and new species.</title>
        <authorList>
            <person name="Christensen H."/>
        </authorList>
    </citation>
    <scope>NUCLEOTIDE SEQUENCE [LARGE SCALE GENOMIC DNA]</scope>
    <source>
        <strain evidence="4">Ppn152</strain>
    </source>
</reference>
<organism evidence="3 4">
    <name type="scientific">Rodentibacter caecimuris</name>
    <dbReference type="NCBI Taxonomy" id="1796644"/>
    <lineage>
        <taxon>Bacteria</taxon>
        <taxon>Pseudomonadati</taxon>
        <taxon>Pseudomonadota</taxon>
        <taxon>Gammaproteobacteria</taxon>
        <taxon>Pasteurellales</taxon>
        <taxon>Pasteurellaceae</taxon>
        <taxon>Rodentibacter</taxon>
    </lineage>
</organism>
<evidence type="ECO:0000256" key="1">
    <source>
        <dbReference type="SAM" id="MobiDB-lite"/>
    </source>
</evidence>
<dbReference type="SUPFAM" id="SSF53955">
    <property type="entry name" value="Lysozyme-like"/>
    <property type="match status" value="1"/>
</dbReference>
<sequence length="226" mass="24889">MAAITTKVLFSLFAQCAADVAPETLHTVIGVESSKNPYAIAVVYDKSTPNENRLSFKQPNTEADALHIIKTLESPPKYHKSYSVGLMQVNSSNFKTYGITKDNMFNACKNIEAGAGIFKACYAEAKNNNPTKNEQELLRIASSCYYSGNETRGFKKETNGTSYVDRINANVAKNYKVPAIKPLSEATTSQPESLESTQVNSTQAPQQLPQPPKQAKAWDMFGDFKQ</sequence>
<comment type="caution">
    <text evidence="3">The sequence shown here is derived from an EMBL/GenBank/DDBJ whole genome shotgun (WGS) entry which is preliminary data.</text>
</comment>
<dbReference type="CDD" id="cd16892">
    <property type="entry name" value="LT_VirB1-like"/>
    <property type="match status" value="1"/>
</dbReference>
<dbReference type="InterPro" id="IPR023346">
    <property type="entry name" value="Lysozyme-like_dom_sf"/>
</dbReference>
<feature type="compositionally biased region" description="Low complexity" evidence="1">
    <location>
        <begin position="203"/>
        <end position="215"/>
    </location>
</feature>
<name>A0A1V3KJN5_9PAST</name>
<dbReference type="Gene3D" id="1.10.530.10">
    <property type="match status" value="1"/>
</dbReference>